<keyword evidence="3" id="KW-1185">Reference proteome</keyword>
<evidence type="ECO:0000313" key="3">
    <source>
        <dbReference type="Proteomes" id="UP000198211"/>
    </source>
</evidence>
<protein>
    <submittedName>
        <fullName evidence="2">Uncharacterized protein</fullName>
    </submittedName>
</protein>
<gene>
    <name evidence="2" type="ORF">PHMEG_0004538</name>
</gene>
<feature type="compositionally biased region" description="Polar residues" evidence="1">
    <location>
        <begin position="216"/>
        <end position="229"/>
    </location>
</feature>
<sequence>MCQEPTDTPQPRGSRGPVSRGTARGRAGLGGRTRLDAPTSRHLALTGTDTEIPAPPSSTTISNPGDADDLSAPLSLMTIPGTGCVVDSGTILDEDLPAPNAVGSRELATWVNHCPCGGAIDCLVCFPHERRHQLGKCVHHPQRGTTRSCRTLGSRGNRPDAPEASGTKRDADTFAETPYDCRCFPEVAPALQPWDHVGSPASALRGPGAPVRDRPSSSLDESGTRSRATPGSLLPGPASLADEDLSPRKEGDRPTPPGNCIRWQPGTPLDRQFPERMPLPALALQVDLEELRFSGGAQDCSSVIATLQTMLYDAGYAFLNLVSTWGRTLSPELLAAQDGQFMSDASFLWGLLTVEQVAWNEIAQGRHYSVRRDDAPFQTLNPEVVSAFPVEEDGNALMLTFEEQELRGTAMVTRLRLAHVRPRDWSKSDTNRPEPKRRRGSADAPLSVPSWPGSDETTRVWGGPIPEVVGTSSLAFGDAPMLTPDENMPSTG</sequence>
<dbReference type="EMBL" id="NBNE01000269">
    <property type="protein sequence ID" value="OWZ20991.1"/>
    <property type="molecule type" value="Genomic_DNA"/>
</dbReference>
<proteinExistence type="predicted"/>
<feature type="region of interest" description="Disordered" evidence="1">
    <location>
        <begin position="423"/>
        <end position="492"/>
    </location>
</feature>
<feature type="region of interest" description="Disordered" evidence="1">
    <location>
        <begin position="1"/>
        <end position="69"/>
    </location>
</feature>
<evidence type="ECO:0000313" key="2">
    <source>
        <dbReference type="EMBL" id="OWZ20991.1"/>
    </source>
</evidence>
<feature type="compositionally biased region" description="Polar residues" evidence="1">
    <location>
        <begin position="1"/>
        <end position="11"/>
    </location>
</feature>
<evidence type="ECO:0000256" key="1">
    <source>
        <dbReference type="SAM" id="MobiDB-lite"/>
    </source>
</evidence>
<reference evidence="3" key="1">
    <citation type="submission" date="2017-03" db="EMBL/GenBank/DDBJ databases">
        <title>Phytopthora megakarya and P. palmivora, two closely related causual agents of cacao black pod achieved similar genome size and gene model numbers by different mechanisms.</title>
        <authorList>
            <person name="Ali S."/>
            <person name="Shao J."/>
            <person name="Larry D.J."/>
            <person name="Kronmiller B."/>
            <person name="Shen D."/>
            <person name="Strem M.D."/>
            <person name="Melnick R.L."/>
            <person name="Guiltinan M.J."/>
            <person name="Tyler B.M."/>
            <person name="Meinhardt L.W."/>
            <person name="Bailey B.A."/>
        </authorList>
    </citation>
    <scope>NUCLEOTIDE SEQUENCE [LARGE SCALE GENOMIC DNA]</scope>
    <source>
        <strain evidence="3">zdho120</strain>
    </source>
</reference>
<feature type="region of interest" description="Disordered" evidence="1">
    <location>
        <begin position="198"/>
        <end position="266"/>
    </location>
</feature>
<dbReference type="Proteomes" id="UP000198211">
    <property type="component" value="Unassembled WGS sequence"/>
</dbReference>
<organism evidence="2 3">
    <name type="scientific">Phytophthora megakarya</name>
    <dbReference type="NCBI Taxonomy" id="4795"/>
    <lineage>
        <taxon>Eukaryota</taxon>
        <taxon>Sar</taxon>
        <taxon>Stramenopiles</taxon>
        <taxon>Oomycota</taxon>
        <taxon>Peronosporomycetes</taxon>
        <taxon>Peronosporales</taxon>
        <taxon>Peronosporaceae</taxon>
        <taxon>Phytophthora</taxon>
    </lineage>
</organism>
<comment type="caution">
    <text evidence="2">The sequence shown here is derived from an EMBL/GenBank/DDBJ whole genome shotgun (WGS) entry which is preliminary data.</text>
</comment>
<feature type="compositionally biased region" description="Basic and acidic residues" evidence="1">
    <location>
        <begin position="157"/>
        <end position="171"/>
    </location>
</feature>
<feature type="region of interest" description="Disordered" evidence="1">
    <location>
        <begin position="140"/>
        <end position="171"/>
    </location>
</feature>
<accession>A0A225WTT2</accession>
<name>A0A225WTT2_9STRA</name>
<dbReference type="AlphaFoldDB" id="A0A225WTT2"/>
<feature type="compositionally biased region" description="Basic and acidic residues" evidence="1">
    <location>
        <begin position="423"/>
        <end position="434"/>
    </location>
</feature>